<dbReference type="Proteomes" id="UP000515369">
    <property type="component" value="Chromosome"/>
</dbReference>
<dbReference type="RefSeq" id="WP_182459589.1">
    <property type="nucleotide sequence ID" value="NZ_CP059732.1"/>
</dbReference>
<name>A0A7G5GTT8_9BACT</name>
<sequence>MKEELDASRSIIDSIPFNVWSILSSLLILTCSWLVAIYLIVPGFFHATPIYIYIITGFVLASLWYTATFTFAILQFTDSIDGSRYGPRDIDKLGVELGIASSKGWLIFYSTVAFCSFWFVGLTTFVWYVAQWRFRYLVAADFLVLGILFVPHFIYIVPAEAQTLDKK</sequence>
<feature type="transmembrane region" description="Helical" evidence="1">
    <location>
        <begin position="106"/>
        <end position="130"/>
    </location>
</feature>
<reference evidence="2 3" key="1">
    <citation type="submission" date="2020-07" db="EMBL/GenBank/DDBJ databases">
        <title>Spirosoma foliorum sp. nov., isolated from the leaves on the Nejang mountain Korea, Republic of.</title>
        <authorList>
            <person name="Ho H."/>
            <person name="Lee Y.-J."/>
            <person name="Nurcahyanto D.-A."/>
            <person name="Kim S.-G."/>
        </authorList>
    </citation>
    <scope>NUCLEOTIDE SEQUENCE [LARGE SCALE GENOMIC DNA]</scope>
    <source>
        <strain evidence="2 3">PL0136</strain>
    </source>
</reference>
<keyword evidence="3" id="KW-1185">Reference proteome</keyword>
<dbReference type="EMBL" id="CP059732">
    <property type="protein sequence ID" value="QMW02280.1"/>
    <property type="molecule type" value="Genomic_DNA"/>
</dbReference>
<keyword evidence="1" id="KW-1133">Transmembrane helix</keyword>
<organism evidence="2 3">
    <name type="scientific">Spirosoma foliorum</name>
    <dbReference type="NCBI Taxonomy" id="2710596"/>
    <lineage>
        <taxon>Bacteria</taxon>
        <taxon>Pseudomonadati</taxon>
        <taxon>Bacteroidota</taxon>
        <taxon>Cytophagia</taxon>
        <taxon>Cytophagales</taxon>
        <taxon>Cytophagaceae</taxon>
        <taxon>Spirosoma</taxon>
    </lineage>
</organism>
<feature type="transmembrane region" description="Helical" evidence="1">
    <location>
        <begin position="136"/>
        <end position="157"/>
    </location>
</feature>
<evidence type="ECO:0000313" key="3">
    <source>
        <dbReference type="Proteomes" id="UP000515369"/>
    </source>
</evidence>
<keyword evidence="1" id="KW-0472">Membrane</keyword>
<feature type="transmembrane region" description="Helical" evidence="1">
    <location>
        <begin position="20"/>
        <end position="44"/>
    </location>
</feature>
<feature type="transmembrane region" description="Helical" evidence="1">
    <location>
        <begin position="50"/>
        <end position="74"/>
    </location>
</feature>
<keyword evidence="1" id="KW-0812">Transmembrane</keyword>
<accession>A0A7G5GTT8</accession>
<proteinExistence type="predicted"/>
<gene>
    <name evidence="2" type="ORF">H3H32_30885</name>
</gene>
<evidence type="ECO:0000256" key="1">
    <source>
        <dbReference type="SAM" id="Phobius"/>
    </source>
</evidence>
<protein>
    <submittedName>
        <fullName evidence="2">Uncharacterized protein</fullName>
    </submittedName>
</protein>
<dbReference type="AlphaFoldDB" id="A0A7G5GTT8"/>
<dbReference type="KEGG" id="sfol:H3H32_30885"/>
<evidence type="ECO:0000313" key="2">
    <source>
        <dbReference type="EMBL" id="QMW02280.1"/>
    </source>
</evidence>